<sequence>MTRPARRQVLAAGRPAAASRQELQQGASRPRNRYGQLDPTTRRDSMHAVVTVLQPELYHRVEALWDDLERRFGLSGARITPIPHFSWQIAPEYDFARVEDCLQTVAQGLAPFEVETTGIGVFRGPAPVVFIDVRRTPALDALHVRLWEALRPHRRRESPYYSPEAWRPHITLAEKDLSPAHVERVVSHLSRLPLRWTVAVDNLALIEQPQGAVGRLRFSRRFGAAG</sequence>
<accession>A0A953LE75</accession>
<proteinExistence type="predicted"/>
<dbReference type="Pfam" id="PF13563">
    <property type="entry name" value="2_5_RNA_ligase2"/>
    <property type="match status" value="1"/>
</dbReference>
<feature type="region of interest" description="Disordered" evidence="1">
    <location>
        <begin position="1"/>
        <end position="40"/>
    </location>
</feature>
<organism evidence="2 3">
    <name type="scientific">Symbiobacterium thermophilum</name>
    <dbReference type="NCBI Taxonomy" id="2734"/>
    <lineage>
        <taxon>Bacteria</taxon>
        <taxon>Bacillati</taxon>
        <taxon>Bacillota</taxon>
        <taxon>Clostridia</taxon>
        <taxon>Eubacteriales</taxon>
        <taxon>Symbiobacteriaceae</taxon>
        <taxon>Symbiobacterium</taxon>
    </lineage>
</organism>
<dbReference type="InterPro" id="IPR009097">
    <property type="entry name" value="Cyclic_Pdiesterase"/>
</dbReference>
<evidence type="ECO:0000256" key="1">
    <source>
        <dbReference type="SAM" id="MobiDB-lite"/>
    </source>
</evidence>
<evidence type="ECO:0008006" key="4">
    <source>
        <dbReference type="Google" id="ProtNLM"/>
    </source>
</evidence>
<gene>
    <name evidence="2" type="ORF">CWE10_08335</name>
</gene>
<reference evidence="2" key="1">
    <citation type="submission" date="2017-11" db="EMBL/GenBank/DDBJ databases">
        <title>Three new genomes from thermophilic consortium.</title>
        <authorList>
            <person name="Quaggio R."/>
            <person name="Amgarten D."/>
            <person name="Setubal J.C."/>
        </authorList>
    </citation>
    <scope>NUCLEOTIDE SEQUENCE</scope>
    <source>
        <strain evidence="2">ZCTH01-B2</strain>
    </source>
</reference>
<dbReference type="EMBL" id="PIUK01000066">
    <property type="protein sequence ID" value="MBY6276215.1"/>
    <property type="molecule type" value="Genomic_DNA"/>
</dbReference>
<dbReference type="AlphaFoldDB" id="A0A953LE75"/>
<dbReference type="PANTHER" id="PTHR40037">
    <property type="entry name" value="PHOSPHOESTERASE YJCG-RELATED"/>
    <property type="match status" value="1"/>
</dbReference>
<dbReference type="InterPro" id="IPR050580">
    <property type="entry name" value="2H_phosphoesterase_YjcG-like"/>
</dbReference>
<dbReference type="SUPFAM" id="SSF55144">
    <property type="entry name" value="LigT-like"/>
    <property type="match status" value="1"/>
</dbReference>
<evidence type="ECO:0000313" key="3">
    <source>
        <dbReference type="Proteomes" id="UP000732377"/>
    </source>
</evidence>
<evidence type="ECO:0000313" key="2">
    <source>
        <dbReference type="EMBL" id="MBY6276215.1"/>
    </source>
</evidence>
<dbReference type="PANTHER" id="PTHR40037:SF1">
    <property type="entry name" value="PHOSPHOESTERASE SAOUHSC_00951-RELATED"/>
    <property type="match status" value="1"/>
</dbReference>
<dbReference type="Gene3D" id="3.90.1140.10">
    <property type="entry name" value="Cyclic phosphodiesterase"/>
    <property type="match status" value="1"/>
</dbReference>
<dbReference type="Proteomes" id="UP000732377">
    <property type="component" value="Unassembled WGS sequence"/>
</dbReference>
<name>A0A953LE75_SYMTR</name>
<protein>
    <recommendedName>
        <fullName evidence="4">2'-5' RNA ligase family protein</fullName>
    </recommendedName>
</protein>
<comment type="caution">
    <text evidence="2">The sequence shown here is derived from an EMBL/GenBank/DDBJ whole genome shotgun (WGS) entry which is preliminary data.</text>
</comment>